<proteinExistence type="inferred from homology"/>
<name>A0ABQ4QKT8_9HYPH</name>
<dbReference type="PRINTS" id="PR00081">
    <property type="entry name" value="GDHRDH"/>
</dbReference>
<dbReference type="CDD" id="cd05233">
    <property type="entry name" value="SDR_c"/>
    <property type="match status" value="1"/>
</dbReference>
<reference evidence="3 4" key="1">
    <citation type="journal article" date="2021" name="Front. Microbiol.">
        <title>Comprehensive Comparative Genomics and Phenotyping of Methylobacterium Species.</title>
        <authorList>
            <person name="Alessa O."/>
            <person name="Ogura Y."/>
            <person name="Fujitani Y."/>
            <person name="Takami H."/>
            <person name="Hayashi T."/>
            <person name="Sahin N."/>
            <person name="Tani A."/>
        </authorList>
    </citation>
    <scope>NUCLEOTIDE SEQUENCE [LARGE SCALE GENOMIC DNA]</scope>
    <source>
        <strain evidence="3 4">DSM 23679</strain>
    </source>
</reference>
<comment type="similarity">
    <text evidence="1">Belongs to the short-chain dehydrogenases/reductases (SDR) family.</text>
</comment>
<comment type="caution">
    <text evidence="3">The sequence shown here is derived from an EMBL/GenBank/DDBJ whole genome shotgun (WGS) entry which is preliminary data.</text>
</comment>
<dbReference type="InterPro" id="IPR020904">
    <property type="entry name" value="Sc_DH/Rdtase_CS"/>
</dbReference>
<keyword evidence="4" id="KW-1185">Reference proteome</keyword>
<evidence type="ECO:0000313" key="3">
    <source>
        <dbReference type="EMBL" id="GJD45472.1"/>
    </source>
</evidence>
<keyword evidence="2" id="KW-0560">Oxidoreductase</keyword>
<dbReference type="PANTHER" id="PTHR43391:SF26">
    <property type="entry name" value="BLL7251 PROTEIN"/>
    <property type="match status" value="1"/>
</dbReference>
<organism evidence="3 4">
    <name type="scientific">Methylobacterium cerastii</name>
    <dbReference type="NCBI Taxonomy" id="932741"/>
    <lineage>
        <taxon>Bacteria</taxon>
        <taxon>Pseudomonadati</taxon>
        <taxon>Pseudomonadota</taxon>
        <taxon>Alphaproteobacteria</taxon>
        <taxon>Hyphomicrobiales</taxon>
        <taxon>Methylobacteriaceae</taxon>
        <taxon>Methylobacterium</taxon>
    </lineage>
</organism>
<evidence type="ECO:0000256" key="1">
    <source>
        <dbReference type="ARBA" id="ARBA00006484"/>
    </source>
</evidence>
<sequence>MARIVVVTGAAGGIGRALCARFAADGATVVAADIDAAGAAETAAEVGGTPATCDVGEAESVADLVAHTIRNHGRVDVYASNAGILLRDPDPENAASAAEADWASAWAVNVMGHVHAARALLPDWIARRSGSFLATVSAAGLLSQIGSATYSTTKHAALGFCEHLAITHRDHGIRVAALCPQGVDTAMVRGASPREPALRDGLLSPDAVAEAAFTGLAEGRFLILPHGQVAAYVRRKADDHDRWIGGMAKLRRARG</sequence>
<dbReference type="PANTHER" id="PTHR43391">
    <property type="entry name" value="RETINOL DEHYDROGENASE-RELATED"/>
    <property type="match status" value="1"/>
</dbReference>
<dbReference type="EMBL" id="BPQG01000051">
    <property type="protein sequence ID" value="GJD45472.1"/>
    <property type="molecule type" value="Genomic_DNA"/>
</dbReference>
<gene>
    <name evidence="3" type="primary">ptlF</name>
    <name evidence="3" type="ORF">AFCDBAGC_3345</name>
</gene>
<dbReference type="InterPro" id="IPR002347">
    <property type="entry name" value="SDR_fam"/>
</dbReference>
<dbReference type="SUPFAM" id="SSF51735">
    <property type="entry name" value="NAD(P)-binding Rossmann-fold domains"/>
    <property type="match status" value="1"/>
</dbReference>
<evidence type="ECO:0000256" key="2">
    <source>
        <dbReference type="ARBA" id="ARBA00023002"/>
    </source>
</evidence>
<dbReference type="PROSITE" id="PS00061">
    <property type="entry name" value="ADH_SHORT"/>
    <property type="match status" value="1"/>
</dbReference>
<evidence type="ECO:0000313" key="4">
    <source>
        <dbReference type="Proteomes" id="UP001055117"/>
    </source>
</evidence>
<protein>
    <submittedName>
        <fullName evidence="3">1-deoxy-11-beta-hydroxypentalenate dehydrogenase</fullName>
    </submittedName>
</protein>
<accession>A0ABQ4QKT8</accession>
<dbReference type="Gene3D" id="3.40.50.720">
    <property type="entry name" value="NAD(P)-binding Rossmann-like Domain"/>
    <property type="match status" value="1"/>
</dbReference>
<dbReference type="InterPro" id="IPR036291">
    <property type="entry name" value="NAD(P)-bd_dom_sf"/>
</dbReference>
<dbReference type="Pfam" id="PF00106">
    <property type="entry name" value="adh_short"/>
    <property type="match status" value="1"/>
</dbReference>
<dbReference type="Proteomes" id="UP001055117">
    <property type="component" value="Unassembled WGS sequence"/>
</dbReference>